<protein>
    <submittedName>
        <fullName evidence="2">Heavy-metal-associated domain-containing protein</fullName>
    </submittedName>
</protein>
<evidence type="ECO:0000313" key="3">
    <source>
        <dbReference type="Proteomes" id="UP001597173"/>
    </source>
</evidence>
<proteinExistence type="predicted"/>
<feature type="domain" description="HMA" evidence="1">
    <location>
        <begin position="5"/>
        <end position="68"/>
    </location>
</feature>
<dbReference type="RefSeq" id="WP_374836064.1">
    <property type="nucleotide sequence ID" value="NZ_JBHEEW010000002.1"/>
</dbReference>
<dbReference type="SUPFAM" id="SSF55008">
    <property type="entry name" value="HMA, heavy metal-associated domain"/>
    <property type="match status" value="1"/>
</dbReference>
<organism evidence="2 3">
    <name type="scientific">Mycoplana ramosa</name>
    <name type="common">Mycoplana bullata</name>
    <dbReference type="NCBI Taxonomy" id="40837"/>
    <lineage>
        <taxon>Bacteria</taxon>
        <taxon>Pseudomonadati</taxon>
        <taxon>Pseudomonadota</taxon>
        <taxon>Alphaproteobacteria</taxon>
        <taxon>Hyphomicrobiales</taxon>
        <taxon>Rhizobiaceae</taxon>
        <taxon>Mycoplana</taxon>
    </lineage>
</organism>
<dbReference type="Gene3D" id="3.30.70.100">
    <property type="match status" value="1"/>
</dbReference>
<dbReference type="InterPro" id="IPR006121">
    <property type="entry name" value="HMA_dom"/>
</dbReference>
<keyword evidence="3" id="KW-1185">Reference proteome</keyword>
<dbReference type="Proteomes" id="UP001597173">
    <property type="component" value="Unassembled WGS sequence"/>
</dbReference>
<evidence type="ECO:0000259" key="1">
    <source>
        <dbReference type="PROSITE" id="PS50846"/>
    </source>
</evidence>
<dbReference type="PROSITE" id="PS50846">
    <property type="entry name" value="HMA_2"/>
    <property type="match status" value="1"/>
</dbReference>
<reference evidence="3" key="1">
    <citation type="journal article" date="2019" name="Int. J. Syst. Evol. Microbiol.">
        <title>The Global Catalogue of Microorganisms (GCM) 10K type strain sequencing project: providing services to taxonomists for standard genome sequencing and annotation.</title>
        <authorList>
            <consortium name="The Broad Institute Genomics Platform"/>
            <consortium name="The Broad Institute Genome Sequencing Center for Infectious Disease"/>
            <person name="Wu L."/>
            <person name="Ma J."/>
        </authorList>
    </citation>
    <scope>NUCLEOTIDE SEQUENCE [LARGE SCALE GENOMIC DNA]</scope>
    <source>
        <strain evidence="3">CCUG 55609</strain>
    </source>
</reference>
<name>A0ABW3YYM5_MYCRA</name>
<sequence length="71" mass="7209">MTNETTLAFSVADMTCGHCVRTITAAVEAAFPGAKVSADAATHRVTIVGVQDARSVAGVIAAEGYTPVTLD</sequence>
<dbReference type="CDD" id="cd00371">
    <property type="entry name" value="HMA"/>
    <property type="match status" value="1"/>
</dbReference>
<accession>A0ABW3YYM5</accession>
<evidence type="ECO:0000313" key="2">
    <source>
        <dbReference type="EMBL" id="MFD1329012.1"/>
    </source>
</evidence>
<gene>
    <name evidence="2" type="ORF">ACFQ33_14050</name>
</gene>
<dbReference type="EMBL" id="JBHTNF010000008">
    <property type="protein sequence ID" value="MFD1329012.1"/>
    <property type="molecule type" value="Genomic_DNA"/>
</dbReference>
<dbReference type="InterPro" id="IPR036163">
    <property type="entry name" value="HMA_dom_sf"/>
</dbReference>
<comment type="caution">
    <text evidence="2">The sequence shown here is derived from an EMBL/GenBank/DDBJ whole genome shotgun (WGS) entry which is preliminary data.</text>
</comment>
<dbReference type="Pfam" id="PF00403">
    <property type="entry name" value="HMA"/>
    <property type="match status" value="1"/>
</dbReference>